<evidence type="ECO:0000256" key="2">
    <source>
        <dbReference type="ARBA" id="ARBA00001947"/>
    </source>
</evidence>
<evidence type="ECO:0000313" key="14">
    <source>
        <dbReference type="Proteomes" id="UP000501830"/>
    </source>
</evidence>
<dbReference type="AlphaFoldDB" id="A0A6G7WEW2"/>
<keyword evidence="8" id="KW-0862">Zinc</keyword>
<proteinExistence type="inferred from homology"/>
<gene>
    <name evidence="13" type="primary">pgeF</name>
    <name evidence="13" type="ORF">G7058_01380</name>
</gene>
<dbReference type="NCBIfam" id="TIGR00726">
    <property type="entry name" value="peptidoglycan editing factor PgeF"/>
    <property type="match status" value="1"/>
</dbReference>
<comment type="similarity">
    <text evidence="4 12">Belongs to the purine nucleoside phosphorylase YfiH/LACC1 family.</text>
</comment>
<comment type="catalytic activity">
    <reaction evidence="1">
        <text>inosine + phosphate = alpha-D-ribose 1-phosphate + hypoxanthine</text>
        <dbReference type="Rhea" id="RHEA:27646"/>
        <dbReference type="ChEBI" id="CHEBI:17368"/>
        <dbReference type="ChEBI" id="CHEBI:17596"/>
        <dbReference type="ChEBI" id="CHEBI:43474"/>
        <dbReference type="ChEBI" id="CHEBI:57720"/>
        <dbReference type="EC" id="2.4.2.1"/>
    </reaction>
    <physiologicalReaction direction="left-to-right" evidence="1">
        <dbReference type="Rhea" id="RHEA:27647"/>
    </physiologicalReaction>
</comment>
<evidence type="ECO:0000256" key="1">
    <source>
        <dbReference type="ARBA" id="ARBA00000553"/>
    </source>
</evidence>
<comment type="catalytic activity">
    <reaction evidence="9">
        <text>adenosine + H2O + H(+) = inosine + NH4(+)</text>
        <dbReference type="Rhea" id="RHEA:24408"/>
        <dbReference type="ChEBI" id="CHEBI:15377"/>
        <dbReference type="ChEBI" id="CHEBI:15378"/>
        <dbReference type="ChEBI" id="CHEBI:16335"/>
        <dbReference type="ChEBI" id="CHEBI:17596"/>
        <dbReference type="ChEBI" id="CHEBI:28938"/>
        <dbReference type="EC" id="3.5.4.4"/>
    </reaction>
    <physiologicalReaction direction="left-to-right" evidence="9">
        <dbReference type="Rhea" id="RHEA:24409"/>
    </physiologicalReaction>
</comment>
<reference evidence="13 14" key="1">
    <citation type="journal article" date="2017" name="Int. J. Syst. Evol. Microbiol.">
        <title>Jeotgalibaca porci sp. nov. and Jeotgalibaca arthritidis sp. nov., isolated from pigs, and emended description of the genus Jeotgalibaca.</title>
        <authorList>
            <person name="Zamora L."/>
            <person name="Perez-Sancho M."/>
            <person name="Dominguez L."/>
            <person name="Fernandez-Garayzabal J.F."/>
            <person name="Vela A.I."/>
        </authorList>
    </citation>
    <scope>NUCLEOTIDE SEQUENCE [LARGE SCALE GENOMIC DNA]</scope>
    <source>
        <strain evidence="13 14">CCUG 69148</strain>
    </source>
</reference>
<dbReference type="EMBL" id="CP049889">
    <property type="protein sequence ID" value="QIK50815.1"/>
    <property type="molecule type" value="Genomic_DNA"/>
</dbReference>
<comment type="catalytic activity">
    <reaction evidence="11">
        <text>S-methyl-5'-thioadenosine + phosphate = 5-(methylsulfanyl)-alpha-D-ribose 1-phosphate + adenine</text>
        <dbReference type="Rhea" id="RHEA:11852"/>
        <dbReference type="ChEBI" id="CHEBI:16708"/>
        <dbReference type="ChEBI" id="CHEBI:17509"/>
        <dbReference type="ChEBI" id="CHEBI:43474"/>
        <dbReference type="ChEBI" id="CHEBI:58533"/>
        <dbReference type="EC" id="2.4.2.28"/>
    </reaction>
    <physiologicalReaction direction="left-to-right" evidence="11">
        <dbReference type="Rhea" id="RHEA:11853"/>
    </physiologicalReaction>
</comment>
<dbReference type="CDD" id="cd16833">
    <property type="entry name" value="YfiH"/>
    <property type="match status" value="1"/>
</dbReference>
<evidence type="ECO:0000256" key="7">
    <source>
        <dbReference type="ARBA" id="ARBA00022801"/>
    </source>
</evidence>
<evidence type="ECO:0000256" key="4">
    <source>
        <dbReference type="ARBA" id="ARBA00007353"/>
    </source>
</evidence>
<evidence type="ECO:0000256" key="6">
    <source>
        <dbReference type="ARBA" id="ARBA00022723"/>
    </source>
</evidence>
<evidence type="ECO:0000256" key="12">
    <source>
        <dbReference type="RuleBase" id="RU361274"/>
    </source>
</evidence>
<dbReference type="Pfam" id="PF02578">
    <property type="entry name" value="Cu-oxidase_4"/>
    <property type="match status" value="1"/>
</dbReference>
<dbReference type="GO" id="GO:0016787">
    <property type="term" value="F:hydrolase activity"/>
    <property type="evidence" value="ECO:0007669"/>
    <property type="project" value="UniProtKB-KW"/>
</dbReference>
<dbReference type="InterPro" id="IPR038371">
    <property type="entry name" value="Cu_polyphenol_OxRdtase_sf"/>
</dbReference>
<name>A0A6G7WEW2_9LACT</name>
<sequence>MESVLMKEKGLSLYIAGADYNFRQQTQGSKIADDVARALSVMSIQPTEIYSGQQVHGNRICYADGKNGDAFIFGRNFPDTDGLITDKSGIALLVKYADCTPIVLFDPKRNVVAALHSGWRSTVQRISQKAIKKMVTDFGCNVTDIVAFLGPSIDQENYQVGPEVYEAFADFKQRDTFFEAKDNKFQLSMTEANYSLLFEAGINAEHIEVNRISTFLDERLHSARAEGKEYGLNGLFVMMK</sequence>
<dbReference type="Gene3D" id="3.60.140.10">
    <property type="entry name" value="CNF1/YfiH-like putative cysteine hydrolases"/>
    <property type="match status" value="1"/>
</dbReference>
<dbReference type="InterPro" id="IPR011324">
    <property type="entry name" value="Cytotoxic_necrot_fac-like_cat"/>
</dbReference>
<keyword evidence="6" id="KW-0479">Metal-binding</keyword>
<evidence type="ECO:0000256" key="10">
    <source>
        <dbReference type="ARBA" id="ARBA00048968"/>
    </source>
</evidence>
<protein>
    <recommendedName>
        <fullName evidence="12">Purine nucleoside phosphorylase</fullName>
    </recommendedName>
</protein>
<dbReference type="PANTHER" id="PTHR30616:SF2">
    <property type="entry name" value="PURINE NUCLEOSIDE PHOSPHORYLASE LACC1"/>
    <property type="match status" value="1"/>
</dbReference>
<keyword evidence="7" id="KW-0378">Hydrolase</keyword>
<keyword evidence="5" id="KW-0808">Transferase</keyword>
<dbReference type="PANTHER" id="PTHR30616">
    <property type="entry name" value="UNCHARACTERIZED PROTEIN YFIH"/>
    <property type="match status" value="1"/>
</dbReference>
<dbReference type="KEGG" id="jpo:G7058_01380"/>
<dbReference type="GO" id="GO:0017061">
    <property type="term" value="F:S-methyl-5-thioadenosine phosphorylase activity"/>
    <property type="evidence" value="ECO:0007669"/>
    <property type="project" value="UniProtKB-EC"/>
</dbReference>
<dbReference type="InterPro" id="IPR003730">
    <property type="entry name" value="Cu_polyphenol_OxRdtase"/>
</dbReference>
<comment type="cofactor">
    <cofactor evidence="2">
        <name>Zn(2+)</name>
        <dbReference type="ChEBI" id="CHEBI:29105"/>
    </cofactor>
</comment>
<evidence type="ECO:0000256" key="11">
    <source>
        <dbReference type="ARBA" id="ARBA00049893"/>
    </source>
</evidence>
<organism evidence="13 14">
    <name type="scientific">Jeotgalibaca porci</name>
    <dbReference type="NCBI Taxonomy" id="1868793"/>
    <lineage>
        <taxon>Bacteria</taxon>
        <taxon>Bacillati</taxon>
        <taxon>Bacillota</taxon>
        <taxon>Bacilli</taxon>
        <taxon>Lactobacillales</taxon>
        <taxon>Carnobacteriaceae</taxon>
        <taxon>Jeotgalibaca</taxon>
    </lineage>
</organism>
<dbReference type="Proteomes" id="UP000501830">
    <property type="component" value="Chromosome"/>
</dbReference>
<evidence type="ECO:0000256" key="5">
    <source>
        <dbReference type="ARBA" id="ARBA00022679"/>
    </source>
</evidence>
<evidence type="ECO:0000256" key="9">
    <source>
        <dbReference type="ARBA" id="ARBA00047989"/>
    </source>
</evidence>
<evidence type="ECO:0000313" key="13">
    <source>
        <dbReference type="EMBL" id="QIK50815.1"/>
    </source>
</evidence>
<accession>A0A6G7WEW2</accession>
<evidence type="ECO:0000256" key="8">
    <source>
        <dbReference type="ARBA" id="ARBA00022833"/>
    </source>
</evidence>
<dbReference type="SUPFAM" id="SSF64438">
    <property type="entry name" value="CNF1/YfiH-like putative cysteine hydrolases"/>
    <property type="match status" value="1"/>
</dbReference>
<evidence type="ECO:0000256" key="3">
    <source>
        <dbReference type="ARBA" id="ARBA00003215"/>
    </source>
</evidence>
<dbReference type="GO" id="GO:0005507">
    <property type="term" value="F:copper ion binding"/>
    <property type="evidence" value="ECO:0007669"/>
    <property type="project" value="TreeGrafter"/>
</dbReference>
<keyword evidence="14" id="KW-1185">Reference proteome</keyword>
<dbReference type="RefSeq" id="WP_166061853.1">
    <property type="nucleotide sequence ID" value="NZ_JBGXSW010000097.1"/>
</dbReference>
<comment type="function">
    <text evidence="3">Purine nucleoside enzyme that catalyzes the phosphorolysis of adenosine and inosine nucleosides, yielding D-ribose 1-phosphate and the respective free bases, adenine and hypoxanthine. Also catalyzes the phosphorolysis of S-methyl-5'-thioadenosine into adenine and S-methyl-5-thio-alpha-D-ribose 1-phosphate. Also has adenosine deaminase activity.</text>
</comment>
<comment type="catalytic activity">
    <reaction evidence="10">
        <text>adenosine + phosphate = alpha-D-ribose 1-phosphate + adenine</text>
        <dbReference type="Rhea" id="RHEA:27642"/>
        <dbReference type="ChEBI" id="CHEBI:16335"/>
        <dbReference type="ChEBI" id="CHEBI:16708"/>
        <dbReference type="ChEBI" id="CHEBI:43474"/>
        <dbReference type="ChEBI" id="CHEBI:57720"/>
        <dbReference type="EC" id="2.4.2.1"/>
    </reaction>
    <physiologicalReaction direction="left-to-right" evidence="10">
        <dbReference type="Rhea" id="RHEA:27643"/>
    </physiologicalReaction>
</comment>